<name>A0A7G6Y7Z2_9MICO</name>
<gene>
    <name evidence="3" type="ORF">F1C12_05365</name>
</gene>
<sequence>MSSKFARAWIATTAAALLLSGCSAAASAPTGGQPSGAPPAASGSPGATAPASRDLAVGAFTPANGVSGRVAVESADGALVLTLDSFHSGADQLRLLLVDADPAELASCVPEAAATASVGGTPGGPASRFPFASASELGSTVPRFAAVVVVRQHRDGDPDCTEPVVAVAPLTWS</sequence>
<feature type="chain" id="PRO_5028960586" evidence="2">
    <location>
        <begin position="26"/>
        <end position="173"/>
    </location>
</feature>
<dbReference type="PROSITE" id="PS51257">
    <property type="entry name" value="PROKAR_LIPOPROTEIN"/>
    <property type="match status" value="1"/>
</dbReference>
<feature type="region of interest" description="Disordered" evidence="1">
    <location>
        <begin position="28"/>
        <end position="49"/>
    </location>
</feature>
<protein>
    <submittedName>
        <fullName evidence="3">Uncharacterized protein</fullName>
    </submittedName>
</protein>
<feature type="signal peptide" evidence="2">
    <location>
        <begin position="1"/>
        <end position="25"/>
    </location>
</feature>
<evidence type="ECO:0000313" key="4">
    <source>
        <dbReference type="Proteomes" id="UP000515511"/>
    </source>
</evidence>
<accession>A0A7G6Y7Z2</accession>
<proteinExistence type="predicted"/>
<reference evidence="4" key="1">
    <citation type="submission" date="2019-09" db="EMBL/GenBank/DDBJ databases">
        <title>Antimicrobial potential of Antarctic Bacteria.</title>
        <authorList>
            <person name="Benaud N."/>
            <person name="Edwards R.J."/>
            <person name="Ferrari B.C."/>
        </authorList>
    </citation>
    <scope>NUCLEOTIDE SEQUENCE [LARGE SCALE GENOMIC DNA]</scope>
    <source>
        <strain evidence="4">INR9</strain>
    </source>
</reference>
<dbReference type="RefSeq" id="WP_185277782.1">
    <property type="nucleotide sequence ID" value="NZ_CP043641.1"/>
</dbReference>
<evidence type="ECO:0000256" key="1">
    <source>
        <dbReference type="SAM" id="MobiDB-lite"/>
    </source>
</evidence>
<dbReference type="Proteomes" id="UP000515511">
    <property type="component" value="Chromosome"/>
</dbReference>
<dbReference type="EMBL" id="CP043641">
    <property type="protein sequence ID" value="QNE34607.1"/>
    <property type="molecule type" value="Genomic_DNA"/>
</dbReference>
<evidence type="ECO:0000313" key="3">
    <source>
        <dbReference type="EMBL" id="QNE34607.1"/>
    </source>
</evidence>
<feature type="compositionally biased region" description="Low complexity" evidence="1">
    <location>
        <begin position="38"/>
        <end position="49"/>
    </location>
</feature>
<dbReference type="KEGG" id="lse:F1C12_05365"/>
<evidence type="ECO:0000256" key="2">
    <source>
        <dbReference type="SAM" id="SignalP"/>
    </source>
</evidence>
<keyword evidence="2" id="KW-0732">Signal</keyword>
<organism evidence="3 4">
    <name type="scientific">Leifsonia shinshuensis</name>
    <dbReference type="NCBI Taxonomy" id="150026"/>
    <lineage>
        <taxon>Bacteria</taxon>
        <taxon>Bacillati</taxon>
        <taxon>Actinomycetota</taxon>
        <taxon>Actinomycetes</taxon>
        <taxon>Micrococcales</taxon>
        <taxon>Microbacteriaceae</taxon>
        <taxon>Leifsonia</taxon>
    </lineage>
</organism>
<dbReference type="AlphaFoldDB" id="A0A7G6Y7Z2"/>